<dbReference type="EMBL" id="CAJOBF010004485">
    <property type="protein sequence ID" value="CAF4140527.1"/>
    <property type="molecule type" value="Genomic_DNA"/>
</dbReference>
<accession>A0A816SDC3</accession>
<dbReference type="Pfam" id="PF13527">
    <property type="entry name" value="Acetyltransf_9"/>
    <property type="match status" value="1"/>
</dbReference>
<dbReference type="InterPro" id="IPR000182">
    <property type="entry name" value="GNAT_dom"/>
</dbReference>
<dbReference type="EMBL" id="CAJOBG010001649">
    <property type="protein sequence ID" value="CAF3947356.1"/>
    <property type="molecule type" value="Genomic_DNA"/>
</dbReference>
<evidence type="ECO:0000313" key="7">
    <source>
        <dbReference type="Proteomes" id="UP000663887"/>
    </source>
</evidence>
<dbReference type="AlphaFoldDB" id="A0A816SDC3"/>
<dbReference type="InterPro" id="IPR016181">
    <property type="entry name" value="Acyl_CoA_acyltransferase"/>
</dbReference>
<evidence type="ECO:0000313" key="3">
    <source>
        <dbReference type="EMBL" id="CAF2170715.1"/>
    </source>
</evidence>
<evidence type="ECO:0000313" key="6">
    <source>
        <dbReference type="Proteomes" id="UP000663866"/>
    </source>
</evidence>
<evidence type="ECO:0000313" key="2">
    <source>
        <dbReference type="EMBL" id="CAF2082408.1"/>
    </source>
</evidence>
<evidence type="ECO:0000259" key="1">
    <source>
        <dbReference type="PROSITE" id="PS51186"/>
    </source>
</evidence>
<organism evidence="2 7">
    <name type="scientific">Rotaria magnacalcarata</name>
    <dbReference type="NCBI Taxonomy" id="392030"/>
    <lineage>
        <taxon>Eukaryota</taxon>
        <taxon>Metazoa</taxon>
        <taxon>Spiralia</taxon>
        <taxon>Gnathifera</taxon>
        <taxon>Rotifera</taxon>
        <taxon>Eurotatoria</taxon>
        <taxon>Bdelloidea</taxon>
        <taxon>Philodinida</taxon>
        <taxon>Philodinidae</taxon>
        <taxon>Rotaria</taxon>
    </lineage>
</organism>
<reference evidence="2" key="1">
    <citation type="submission" date="2021-02" db="EMBL/GenBank/DDBJ databases">
        <authorList>
            <person name="Nowell W R."/>
        </authorList>
    </citation>
    <scope>NUCLEOTIDE SEQUENCE</scope>
</reference>
<dbReference type="CDD" id="cd04301">
    <property type="entry name" value="NAT_SF"/>
    <property type="match status" value="1"/>
</dbReference>
<dbReference type="EMBL" id="CAJNRF010015308">
    <property type="protein sequence ID" value="CAF2170715.1"/>
    <property type="molecule type" value="Genomic_DNA"/>
</dbReference>
<feature type="domain" description="N-acetyltransferase" evidence="1">
    <location>
        <begin position="12"/>
        <end position="158"/>
    </location>
</feature>
<dbReference type="Proteomes" id="UP000663856">
    <property type="component" value="Unassembled WGS sequence"/>
</dbReference>
<dbReference type="Gene3D" id="3.40.630.30">
    <property type="match status" value="1"/>
</dbReference>
<protein>
    <recommendedName>
        <fullName evidence="1">N-acetyltransferase domain-containing protein</fullName>
    </recommendedName>
</protein>
<keyword evidence="6" id="KW-1185">Reference proteome</keyword>
<comment type="caution">
    <text evidence="2">The sequence shown here is derived from an EMBL/GenBank/DDBJ whole genome shotgun (WGS) entry which is preliminary data.</text>
</comment>
<sequence length="334" mass="38703">MTLNRDVETSSVVYRSIKNYEQKQVLDLLYSIFPCNPDDFERSYTAEASPEYQEGDTLGAWCDGRLVSTAHIRRLRIQSSEDDNEYLCGFISNVATAEEYRKRGFSRHLLRLLIEKMGQSSEFDLSMLGTDVHNHYSVLGWEQISIPMIVTIEWKDLNSISNNNIKWRSAAEVLSTDRDLLFKIHSNTSRKYQYSRTNGTMFKHWAGWDWQQNEAIVYICHDAEPGYVVISKPNNIEDICVYEWRAANIDVERKLLKAAAEKILQRHQTNVIRFYGLPQYIGIDELNQWASNSIKIEKKGDMMICNIRLSNDKLENIKAAYSDGSASCWLADFF</sequence>
<dbReference type="EMBL" id="CAJNRG010006072">
    <property type="protein sequence ID" value="CAF2082408.1"/>
    <property type="molecule type" value="Genomic_DNA"/>
</dbReference>
<name>A0A816SDC3_9BILA</name>
<dbReference type="Proteomes" id="UP000663887">
    <property type="component" value="Unassembled WGS sequence"/>
</dbReference>
<dbReference type="GO" id="GO:0016747">
    <property type="term" value="F:acyltransferase activity, transferring groups other than amino-acyl groups"/>
    <property type="evidence" value="ECO:0007669"/>
    <property type="project" value="InterPro"/>
</dbReference>
<dbReference type="SUPFAM" id="SSF55729">
    <property type="entry name" value="Acyl-CoA N-acyltransferases (Nat)"/>
    <property type="match status" value="1"/>
</dbReference>
<proteinExistence type="predicted"/>
<dbReference type="PROSITE" id="PS51186">
    <property type="entry name" value="GNAT"/>
    <property type="match status" value="1"/>
</dbReference>
<evidence type="ECO:0000313" key="5">
    <source>
        <dbReference type="EMBL" id="CAF4140527.1"/>
    </source>
</evidence>
<gene>
    <name evidence="4" type="ORF">OVN521_LOCUS12030</name>
    <name evidence="5" type="ORF">UXM345_LOCUS24539</name>
    <name evidence="3" type="ORF">WKI299_LOCUS32934</name>
    <name evidence="2" type="ORF">XDN619_LOCUS15020</name>
</gene>
<dbReference type="Proteomes" id="UP000663842">
    <property type="component" value="Unassembled WGS sequence"/>
</dbReference>
<dbReference type="Proteomes" id="UP000663866">
    <property type="component" value="Unassembled WGS sequence"/>
</dbReference>
<evidence type="ECO:0000313" key="4">
    <source>
        <dbReference type="EMBL" id="CAF3947356.1"/>
    </source>
</evidence>